<dbReference type="EMBL" id="VWLE01000322">
    <property type="protein sequence ID" value="KAA3945494.1"/>
    <property type="molecule type" value="Genomic_DNA"/>
</dbReference>
<protein>
    <submittedName>
        <fullName evidence="1">Uncharacterized protein</fullName>
    </submittedName>
</protein>
<proteinExistence type="predicted"/>
<feature type="non-terminal residue" evidence="1">
    <location>
        <position position="130"/>
    </location>
</feature>
<name>A0A5M5BYY5_BACOV</name>
<gene>
    <name evidence="1" type="ORF">F3D71_19070</name>
</gene>
<accession>A0A5M5BYY5</accession>
<evidence type="ECO:0000313" key="1">
    <source>
        <dbReference type="EMBL" id="KAA3945494.1"/>
    </source>
</evidence>
<sequence length="130" mass="13934">MRSSIITLVLLLSIGVSWAGDRNRIIALGVRNFTYTPKEGKETVGSALGSIANVLITGQNTTQQPQYKDAVRAAIVRGLTSGFRTIATDMGNIGEQTNATFDYYVDATINNISTTTKTESITTTKNGVNT</sequence>
<dbReference type="Proteomes" id="UP000323717">
    <property type="component" value="Unassembled WGS sequence"/>
</dbReference>
<reference evidence="1 2" key="1">
    <citation type="journal article" date="2019" name="Nat. Med.">
        <title>A library of human gut bacterial isolates paired with longitudinal multiomics data enables mechanistic microbiome research.</title>
        <authorList>
            <person name="Poyet M."/>
            <person name="Groussin M."/>
            <person name="Gibbons S.M."/>
            <person name="Avila-Pacheco J."/>
            <person name="Jiang X."/>
            <person name="Kearney S.M."/>
            <person name="Perrotta A.R."/>
            <person name="Berdy B."/>
            <person name="Zhao S."/>
            <person name="Lieberman T.D."/>
            <person name="Swanson P.K."/>
            <person name="Smith M."/>
            <person name="Roesemann S."/>
            <person name="Alexander J.E."/>
            <person name="Rich S.A."/>
            <person name="Livny J."/>
            <person name="Vlamakis H."/>
            <person name="Clish C."/>
            <person name="Bullock K."/>
            <person name="Deik A."/>
            <person name="Scott J."/>
            <person name="Pierce K.A."/>
            <person name="Xavier R.J."/>
            <person name="Alm E.J."/>
        </authorList>
    </citation>
    <scope>NUCLEOTIDE SEQUENCE [LARGE SCALE GENOMIC DNA]</scope>
    <source>
        <strain evidence="1 2">BIOML-A163</strain>
    </source>
</reference>
<evidence type="ECO:0000313" key="2">
    <source>
        <dbReference type="Proteomes" id="UP000323717"/>
    </source>
</evidence>
<comment type="caution">
    <text evidence="1">The sequence shown here is derived from an EMBL/GenBank/DDBJ whole genome shotgun (WGS) entry which is preliminary data.</text>
</comment>
<organism evidence="1 2">
    <name type="scientific">Bacteroides ovatus</name>
    <dbReference type="NCBI Taxonomy" id="28116"/>
    <lineage>
        <taxon>Bacteria</taxon>
        <taxon>Pseudomonadati</taxon>
        <taxon>Bacteroidota</taxon>
        <taxon>Bacteroidia</taxon>
        <taxon>Bacteroidales</taxon>
        <taxon>Bacteroidaceae</taxon>
        <taxon>Bacteroides</taxon>
    </lineage>
</organism>
<dbReference type="AlphaFoldDB" id="A0A5M5BYY5"/>